<protein>
    <recommendedName>
        <fullName evidence="3">CopG family transcriptional regulator</fullName>
    </recommendedName>
</protein>
<name>A0ABW9WD13_9BURK</name>
<comment type="caution">
    <text evidence="1">The sequence shown here is derived from an EMBL/GenBank/DDBJ whole genome shotgun (WGS) entry which is preliminary data.</text>
</comment>
<organism evidence="1 2">
    <name type="scientific">Duganella margarita</name>
    <dbReference type="NCBI Taxonomy" id="2692170"/>
    <lineage>
        <taxon>Bacteria</taxon>
        <taxon>Pseudomonadati</taxon>
        <taxon>Pseudomonadota</taxon>
        <taxon>Betaproteobacteria</taxon>
        <taxon>Burkholderiales</taxon>
        <taxon>Oxalobacteraceae</taxon>
        <taxon>Telluria group</taxon>
        <taxon>Duganella</taxon>
    </lineage>
</organism>
<evidence type="ECO:0008006" key="3">
    <source>
        <dbReference type="Google" id="ProtNLM"/>
    </source>
</evidence>
<keyword evidence="2" id="KW-1185">Reference proteome</keyword>
<evidence type="ECO:0000313" key="2">
    <source>
        <dbReference type="Proteomes" id="UP000466332"/>
    </source>
</evidence>
<reference evidence="1 2" key="1">
    <citation type="submission" date="2019-12" db="EMBL/GenBank/DDBJ databases">
        <title>Novel species isolated from a subtropical stream in China.</title>
        <authorList>
            <person name="Lu H."/>
        </authorList>
    </citation>
    <scope>NUCLEOTIDE SEQUENCE [LARGE SCALE GENOMIC DNA]</scope>
    <source>
        <strain evidence="1 2">FT109W</strain>
    </source>
</reference>
<evidence type="ECO:0000313" key="1">
    <source>
        <dbReference type="EMBL" id="MYN38195.1"/>
    </source>
</evidence>
<gene>
    <name evidence="1" type="ORF">GTP55_02295</name>
</gene>
<sequence>MVTIQLSLPDDLVKDATEFGLLESTRLETILRNEIRKTAFESFLSIAPELEAAGIVPMSEEEVVAEVRAARAEQNATSN</sequence>
<accession>A0ABW9WD13</accession>
<dbReference type="EMBL" id="WWCS01000001">
    <property type="protein sequence ID" value="MYN38195.1"/>
    <property type="molecule type" value="Genomic_DNA"/>
</dbReference>
<dbReference type="Proteomes" id="UP000466332">
    <property type="component" value="Unassembled WGS sequence"/>
</dbReference>
<proteinExistence type="predicted"/>
<dbReference type="RefSeq" id="WP_161043352.1">
    <property type="nucleotide sequence ID" value="NZ_WWCS01000001.1"/>
</dbReference>